<evidence type="ECO:0000313" key="4">
    <source>
        <dbReference type="EMBL" id="QEV31140.1"/>
    </source>
</evidence>
<evidence type="ECO:0000313" key="3">
    <source>
        <dbReference type="EMBL" id="GGR18933.1"/>
    </source>
</evidence>
<feature type="transmembrane region" description="Helical" evidence="2">
    <location>
        <begin position="48"/>
        <end position="69"/>
    </location>
</feature>
<proteinExistence type="predicted"/>
<reference evidence="3" key="3">
    <citation type="submission" date="2023-08" db="EMBL/GenBank/DDBJ databases">
        <authorList>
            <person name="Sun Q."/>
            <person name="Ohkuma M."/>
        </authorList>
    </citation>
    <scope>NUCLEOTIDE SEQUENCE</scope>
    <source>
        <strain evidence="3">JCM 4205</strain>
    </source>
</reference>
<feature type="transmembrane region" description="Helical" evidence="2">
    <location>
        <begin position="22"/>
        <end position="42"/>
    </location>
</feature>
<dbReference type="Proteomes" id="UP000326029">
    <property type="component" value="Chromosome"/>
</dbReference>
<organism evidence="3 6">
    <name type="scientific">Streptomyces cinereoruber</name>
    <dbReference type="NCBI Taxonomy" id="67260"/>
    <lineage>
        <taxon>Bacteria</taxon>
        <taxon>Bacillati</taxon>
        <taxon>Actinomycetota</taxon>
        <taxon>Actinomycetes</taxon>
        <taxon>Kitasatosporales</taxon>
        <taxon>Streptomycetaceae</taxon>
        <taxon>Streptomyces</taxon>
    </lineage>
</organism>
<keyword evidence="2" id="KW-0472">Membrane</keyword>
<evidence type="ECO:0000313" key="6">
    <source>
        <dbReference type="Proteomes" id="UP000642014"/>
    </source>
</evidence>
<feature type="region of interest" description="Disordered" evidence="1">
    <location>
        <begin position="76"/>
        <end position="97"/>
    </location>
</feature>
<dbReference type="RefSeq" id="WP_062761133.1">
    <property type="nucleotide sequence ID" value="NZ_BMSJ01000003.1"/>
</dbReference>
<accession>A0AAV4KKJ9</accession>
<keyword evidence="2" id="KW-1133">Transmembrane helix</keyword>
<dbReference type="Proteomes" id="UP000642014">
    <property type="component" value="Unassembled WGS sequence"/>
</dbReference>
<sequence>MAAKTDHLTPVRTTRQLRRIRTFYATAALLWAVAAAWTAWTHPGSRQMWVSVGLLAVFVALLGTVAVWLRGLRTAAGRRPAHHAAPRRASAPRHANA</sequence>
<dbReference type="GeneID" id="95452596"/>
<reference evidence="3 6" key="1">
    <citation type="journal article" date="2014" name="Int. J. Syst. Evol. Microbiol.">
        <title>Complete genome sequence of Corynebacterium casei LMG S-19264T (=DSM 44701T), isolated from a smear-ripened cheese.</title>
        <authorList>
            <consortium name="US DOE Joint Genome Institute (JGI-PGF)"/>
            <person name="Walter F."/>
            <person name="Albersmeier A."/>
            <person name="Kalinowski J."/>
            <person name="Ruckert C."/>
        </authorList>
    </citation>
    <scope>NUCLEOTIDE SEQUENCE [LARGE SCALE GENOMIC DNA]</scope>
    <source>
        <strain evidence="3 6">JCM 4205</strain>
    </source>
</reference>
<dbReference type="EMBL" id="CP023693">
    <property type="protein sequence ID" value="QEV31140.1"/>
    <property type="molecule type" value="Genomic_DNA"/>
</dbReference>
<keyword evidence="5" id="KW-1185">Reference proteome</keyword>
<evidence type="ECO:0000313" key="5">
    <source>
        <dbReference type="Proteomes" id="UP000326029"/>
    </source>
</evidence>
<evidence type="ECO:0000256" key="2">
    <source>
        <dbReference type="SAM" id="Phobius"/>
    </source>
</evidence>
<dbReference type="AlphaFoldDB" id="A0AAV4KKJ9"/>
<name>A0AAV4KKJ9_9ACTN</name>
<protein>
    <submittedName>
        <fullName evidence="3">Uncharacterized protein</fullName>
    </submittedName>
</protein>
<dbReference type="EMBL" id="BMSJ01000003">
    <property type="protein sequence ID" value="GGR18933.1"/>
    <property type="molecule type" value="Genomic_DNA"/>
</dbReference>
<gene>
    <name evidence="4" type="ORF">CP977_02280</name>
    <name evidence="3" type="ORF">GCM10010497_21270</name>
</gene>
<reference evidence="4 5" key="2">
    <citation type="submission" date="2017-09" db="EMBL/GenBank/DDBJ databases">
        <authorList>
            <person name="Lee N."/>
            <person name="Cho B.-K."/>
        </authorList>
    </citation>
    <scope>NUCLEOTIDE SEQUENCE [LARGE SCALE GENOMIC DNA]</scope>
    <source>
        <strain evidence="4 5">ATCC 19740</strain>
    </source>
</reference>
<keyword evidence="2" id="KW-0812">Transmembrane</keyword>
<evidence type="ECO:0000256" key="1">
    <source>
        <dbReference type="SAM" id="MobiDB-lite"/>
    </source>
</evidence>
<feature type="compositionally biased region" description="Low complexity" evidence="1">
    <location>
        <begin position="87"/>
        <end position="97"/>
    </location>
</feature>